<dbReference type="SUPFAM" id="SSF48452">
    <property type="entry name" value="TPR-like"/>
    <property type="match status" value="1"/>
</dbReference>
<evidence type="ECO:0008006" key="4">
    <source>
        <dbReference type="Google" id="ProtNLM"/>
    </source>
</evidence>
<dbReference type="SMART" id="SM00028">
    <property type="entry name" value="TPR"/>
    <property type="match status" value="1"/>
</dbReference>
<evidence type="ECO:0000313" key="3">
    <source>
        <dbReference type="Proteomes" id="UP000481153"/>
    </source>
</evidence>
<feature type="transmembrane region" description="Helical" evidence="1">
    <location>
        <begin position="122"/>
        <end position="144"/>
    </location>
</feature>
<gene>
    <name evidence="2" type="ORF">Ae201684_015471</name>
</gene>
<dbReference type="GO" id="GO:0005778">
    <property type="term" value="C:peroxisomal membrane"/>
    <property type="evidence" value="ECO:0007669"/>
    <property type="project" value="TreeGrafter"/>
</dbReference>
<dbReference type="InterPro" id="IPR016543">
    <property type="entry name" value="Fis1"/>
</dbReference>
<dbReference type="Gene3D" id="1.25.40.10">
    <property type="entry name" value="Tetratricopeptide repeat domain"/>
    <property type="match status" value="1"/>
</dbReference>
<dbReference type="InterPro" id="IPR033745">
    <property type="entry name" value="Fis1_cytosol"/>
</dbReference>
<reference evidence="2 3" key="1">
    <citation type="submission" date="2019-07" db="EMBL/GenBank/DDBJ databases">
        <title>Genomics analysis of Aphanomyces spp. identifies a new class of oomycete effector associated with host adaptation.</title>
        <authorList>
            <person name="Gaulin E."/>
        </authorList>
    </citation>
    <scope>NUCLEOTIDE SEQUENCE [LARGE SCALE GENOMIC DNA]</scope>
    <source>
        <strain evidence="2 3">ATCC 201684</strain>
    </source>
</reference>
<keyword evidence="1" id="KW-0472">Membrane</keyword>
<dbReference type="OrthoDB" id="421154at2759"/>
<comment type="caution">
    <text evidence="2">The sequence shown here is derived from an EMBL/GenBank/DDBJ whole genome shotgun (WGS) entry which is preliminary data.</text>
</comment>
<dbReference type="Proteomes" id="UP000481153">
    <property type="component" value="Unassembled WGS sequence"/>
</dbReference>
<dbReference type="GO" id="GO:0000266">
    <property type="term" value="P:mitochondrial fission"/>
    <property type="evidence" value="ECO:0007669"/>
    <property type="project" value="InterPro"/>
</dbReference>
<accession>A0A6G0WGJ7</accession>
<dbReference type="EMBL" id="VJMJ01000220">
    <property type="protein sequence ID" value="KAF0726253.1"/>
    <property type="molecule type" value="Genomic_DNA"/>
</dbReference>
<keyword evidence="3" id="KW-1185">Reference proteome</keyword>
<dbReference type="GO" id="GO:0016559">
    <property type="term" value="P:peroxisome fission"/>
    <property type="evidence" value="ECO:0007669"/>
    <property type="project" value="TreeGrafter"/>
</dbReference>
<evidence type="ECO:0000313" key="2">
    <source>
        <dbReference type="EMBL" id="KAF0726253.1"/>
    </source>
</evidence>
<dbReference type="InterPro" id="IPR019734">
    <property type="entry name" value="TPR_rpt"/>
</dbReference>
<protein>
    <recommendedName>
        <fullName evidence="4">Mitochondrial fission 1 protein</fullName>
    </recommendedName>
</protein>
<keyword evidence="1" id="KW-0812">Transmembrane</keyword>
<dbReference type="PANTHER" id="PTHR13247">
    <property type="entry name" value="TETRATRICOPEPTIDE REPEAT PROTEIN 11 TPR REPEAT PROTEIN 11"/>
    <property type="match status" value="1"/>
</dbReference>
<dbReference type="CDD" id="cd12212">
    <property type="entry name" value="Fis1"/>
    <property type="match status" value="1"/>
</dbReference>
<organism evidence="2 3">
    <name type="scientific">Aphanomyces euteiches</name>
    <dbReference type="NCBI Taxonomy" id="100861"/>
    <lineage>
        <taxon>Eukaryota</taxon>
        <taxon>Sar</taxon>
        <taxon>Stramenopiles</taxon>
        <taxon>Oomycota</taxon>
        <taxon>Saprolegniomycetes</taxon>
        <taxon>Saprolegniales</taxon>
        <taxon>Verrucalvaceae</taxon>
        <taxon>Aphanomyces</taxon>
    </lineage>
</organism>
<dbReference type="VEuPathDB" id="FungiDB:AeMF1_010092"/>
<dbReference type="Pfam" id="PF14853">
    <property type="entry name" value="Fis1_TPR_C"/>
    <property type="match status" value="1"/>
</dbReference>
<proteinExistence type="predicted"/>
<dbReference type="GO" id="GO:0005741">
    <property type="term" value="C:mitochondrial outer membrane"/>
    <property type="evidence" value="ECO:0007669"/>
    <property type="project" value="TreeGrafter"/>
</dbReference>
<name>A0A6G0WGJ7_9STRA</name>
<evidence type="ECO:0000256" key="1">
    <source>
        <dbReference type="SAM" id="Phobius"/>
    </source>
</evidence>
<dbReference type="InterPro" id="IPR011990">
    <property type="entry name" value="TPR-like_helical_dom_sf"/>
</dbReference>
<keyword evidence="1" id="KW-1133">Transmembrane helix</keyword>
<dbReference type="InterPro" id="IPR028061">
    <property type="entry name" value="Fis1_TPR_C"/>
</dbReference>
<dbReference type="GO" id="GO:0000422">
    <property type="term" value="P:autophagy of mitochondrion"/>
    <property type="evidence" value="ECO:0007669"/>
    <property type="project" value="TreeGrafter"/>
</dbReference>
<dbReference type="PANTHER" id="PTHR13247:SF0">
    <property type="entry name" value="MITOCHONDRIAL FISSION 1 PROTEIN"/>
    <property type="match status" value="1"/>
</dbReference>
<dbReference type="AlphaFoldDB" id="A0A6G0WGJ7"/>
<sequence length="147" mass="16547">MKDTSVGPSDLPLDLASARERYLAEQEKDTPNPSVKFVYAKALTCDEKRENKIRGIGLLKDMLDEARINKVECLYYLASTYFDMGDSSNSRKYCELLLRLDPTHKKAIELHRYIRENMKKDGAIGLGLAAGAVVIVGIALKFLLHKK</sequence>